<feature type="transmembrane region" description="Helical" evidence="7">
    <location>
        <begin position="88"/>
        <end position="106"/>
    </location>
</feature>
<keyword evidence="8" id="KW-0449">Lipoprotein</keyword>
<protein>
    <recommendedName>
        <fullName evidence="7">Phosphatidylglycerol--prolipoprotein diacylglyceryl transferase</fullName>
        <ecNumber evidence="7">2.5.1.145</ecNumber>
    </recommendedName>
</protein>
<reference evidence="9" key="1">
    <citation type="submission" date="2018-02" db="EMBL/GenBank/DDBJ databases">
        <title>Genome sequence of Desulfocucumis palustris strain NAW-5.</title>
        <authorList>
            <person name="Watanabe M."/>
            <person name="Kojima H."/>
            <person name="Fukui M."/>
        </authorList>
    </citation>
    <scope>NUCLEOTIDE SEQUENCE [LARGE SCALE GENOMIC DNA]</scope>
    <source>
        <strain evidence="9">NAW-5</strain>
    </source>
</reference>
<comment type="similarity">
    <text evidence="1 7">Belongs to the Lgt family.</text>
</comment>
<feature type="transmembrane region" description="Helical" evidence="7">
    <location>
        <begin position="229"/>
        <end position="248"/>
    </location>
</feature>
<dbReference type="InterPro" id="IPR001640">
    <property type="entry name" value="Lgt"/>
</dbReference>
<evidence type="ECO:0000256" key="7">
    <source>
        <dbReference type="HAMAP-Rule" id="MF_01147"/>
    </source>
</evidence>
<dbReference type="NCBIfam" id="TIGR00544">
    <property type="entry name" value="lgt"/>
    <property type="match status" value="1"/>
</dbReference>
<accession>A0A2L2XIH4</accession>
<evidence type="ECO:0000256" key="3">
    <source>
        <dbReference type="ARBA" id="ARBA00022679"/>
    </source>
</evidence>
<dbReference type="PROSITE" id="PS01311">
    <property type="entry name" value="LGT"/>
    <property type="match status" value="1"/>
</dbReference>
<dbReference type="HAMAP" id="MF_01147">
    <property type="entry name" value="Lgt"/>
    <property type="match status" value="1"/>
</dbReference>
<dbReference type="EMBL" id="BFAV01000125">
    <property type="protein sequence ID" value="GBF34036.1"/>
    <property type="molecule type" value="Genomic_DNA"/>
</dbReference>
<dbReference type="UniPathway" id="UPA00664"/>
<feature type="transmembrane region" description="Helical" evidence="7">
    <location>
        <begin position="195"/>
        <end position="214"/>
    </location>
</feature>
<dbReference type="Pfam" id="PF01790">
    <property type="entry name" value="LGT"/>
    <property type="match status" value="1"/>
</dbReference>
<evidence type="ECO:0000313" key="8">
    <source>
        <dbReference type="EMBL" id="GBF34036.1"/>
    </source>
</evidence>
<comment type="caution">
    <text evidence="8">The sequence shown here is derived from an EMBL/GenBank/DDBJ whole genome shotgun (WGS) entry which is preliminary data.</text>
</comment>
<keyword evidence="3 7" id="KW-0808">Transferase</keyword>
<comment type="function">
    <text evidence="7">Catalyzes the transfer of the diacylglyceryl group from phosphatidylglycerol to the sulfhydryl group of the N-terminal cysteine of a prolipoprotein, the first step in the formation of mature lipoproteins.</text>
</comment>
<dbReference type="AlphaFoldDB" id="A0A2L2XIH4"/>
<feature type="binding site" evidence="7">
    <location>
        <position position="131"/>
    </location>
    <ligand>
        <name>a 1,2-diacyl-sn-glycero-3-phospho-(1'-sn-glycerol)</name>
        <dbReference type="ChEBI" id="CHEBI:64716"/>
    </ligand>
</feature>
<sequence>MIDPVAISIGPFTVRWYGIIMATAFLLGIWLAHRRAEQQGFSTDHLINMITLIIPFSIIGARLYFVIFEWEQYSANPLDALAIWHGGLAIHGGLLGGALAGLWYVYKKRLPLRQTADILAPSIILGQAIGRWGNFFNQEAHGGPVTEGFISHFPEFIQKQMFIQGVYYNPTFLYESLWNIAVFGILMYKWKNRRFPGEITLLYLALYSLGRFFIEGLRTDSLMLGPLRVAQLVSLLLFLAGMAGYFYGRRLSGNQTARK</sequence>
<dbReference type="PANTHER" id="PTHR30589:SF0">
    <property type="entry name" value="PHOSPHATIDYLGLYCEROL--PROLIPOPROTEIN DIACYLGLYCERYL TRANSFERASE"/>
    <property type="match status" value="1"/>
</dbReference>
<evidence type="ECO:0000256" key="6">
    <source>
        <dbReference type="ARBA" id="ARBA00023136"/>
    </source>
</evidence>
<feature type="transmembrane region" description="Helical" evidence="7">
    <location>
        <begin position="45"/>
        <end position="68"/>
    </location>
</feature>
<evidence type="ECO:0000256" key="5">
    <source>
        <dbReference type="ARBA" id="ARBA00022989"/>
    </source>
</evidence>
<dbReference type="OrthoDB" id="871140at2"/>
<name>A0A2L2XIH4_9FIRM</name>
<comment type="pathway">
    <text evidence="7">Protein modification; lipoprotein biosynthesis (diacylglyceryl transfer).</text>
</comment>
<evidence type="ECO:0000256" key="1">
    <source>
        <dbReference type="ARBA" id="ARBA00007150"/>
    </source>
</evidence>
<keyword evidence="4 7" id="KW-0812">Transmembrane</keyword>
<keyword evidence="6 7" id="KW-0472">Membrane</keyword>
<evidence type="ECO:0000313" key="9">
    <source>
        <dbReference type="Proteomes" id="UP000239549"/>
    </source>
</evidence>
<keyword evidence="2 7" id="KW-1003">Cell membrane</keyword>
<dbReference type="PANTHER" id="PTHR30589">
    <property type="entry name" value="PROLIPOPROTEIN DIACYLGLYCERYL TRANSFERASE"/>
    <property type="match status" value="1"/>
</dbReference>
<keyword evidence="9" id="KW-1185">Reference proteome</keyword>
<evidence type="ECO:0000256" key="4">
    <source>
        <dbReference type="ARBA" id="ARBA00022692"/>
    </source>
</evidence>
<proteinExistence type="inferred from homology"/>
<comment type="subcellular location">
    <subcellularLocation>
        <location evidence="7">Cell membrane</location>
        <topology evidence="7">Multi-pass membrane protein</topology>
    </subcellularLocation>
</comment>
<organism evidence="8 9">
    <name type="scientific">Desulfocucumis palustris</name>
    <dbReference type="NCBI Taxonomy" id="1898651"/>
    <lineage>
        <taxon>Bacteria</taxon>
        <taxon>Bacillati</taxon>
        <taxon>Bacillota</taxon>
        <taxon>Clostridia</taxon>
        <taxon>Eubacteriales</taxon>
        <taxon>Desulfocucumaceae</taxon>
        <taxon>Desulfocucumis</taxon>
    </lineage>
</organism>
<comment type="catalytic activity">
    <reaction evidence="7">
        <text>L-cysteinyl-[prolipoprotein] + a 1,2-diacyl-sn-glycero-3-phospho-(1'-sn-glycerol) = an S-1,2-diacyl-sn-glyceryl-L-cysteinyl-[prolipoprotein] + sn-glycerol 1-phosphate + H(+)</text>
        <dbReference type="Rhea" id="RHEA:56712"/>
        <dbReference type="Rhea" id="RHEA-COMP:14679"/>
        <dbReference type="Rhea" id="RHEA-COMP:14680"/>
        <dbReference type="ChEBI" id="CHEBI:15378"/>
        <dbReference type="ChEBI" id="CHEBI:29950"/>
        <dbReference type="ChEBI" id="CHEBI:57685"/>
        <dbReference type="ChEBI" id="CHEBI:64716"/>
        <dbReference type="ChEBI" id="CHEBI:140658"/>
        <dbReference type="EC" id="2.5.1.145"/>
    </reaction>
</comment>
<keyword evidence="5 7" id="KW-1133">Transmembrane helix</keyword>
<evidence type="ECO:0000256" key="2">
    <source>
        <dbReference type="ARBA" id="ARBA00022475"/>
    </source>
</evidence>
<gene>
    <name evidence="7" type="primary">lgt</name>
    <name evidence="8" type="ORF">DCCM_3147</name>
</gene>
<dbReference type="GO" id="GO:0008961">
    <property type="term" value="F:phosphatidylglycerol-prolipoprotein diacylglyceryl transferase activity"/>
    <property type="evidence" value="ECO:0007669"/>
    <property type="project" value="UniProtKB-UniRule"/>
</dbReference>
<dbReference type="Proteomes" id="UP000239549">
    <property type="component" value="Unassembled WGS sequence"/>
</dbReference>
<dbReference type="EC" id="2.5.1.145" evidence="7"/>
<dbReference type="GO" id="GO:0042158">
    <property type="term" value="P:lipoprotein biosynthetic process"/>
    <property type="evidence" value="ECO:0007669"/>
    <property type="project" value="UniProtKB-UniRule"/>
</dbReference>
<dbReference type="GO" id="GO:0005886">
    <property type="term" value="C:plasma membrane"/>
    <property type="evidence" value="ECO:0007669"/>
    <property type="project" value="UniProtKB-SubCell"/>
</dbReference>
<feature type="transmembrane region" description="Helical" evidence="7">
    <location>
        <begin position="14"/>
        <end position="33"/>
    </location>
</feature>